<evidence type="ECO:0000313" key="16">
    <source>
        <dbReference type="EMBL" id="WPG98432.1"/>
    </source>
</evidence>
<keyword evidence="5" id="KW-1003">Cell membrane</keyword>
<dbReference type="CDD" id="cd06186">
    <property type="entry name" value="NOX_Duox_like_FAD_NADP"/>
    <property type="match status" value="1"/>
</dbReference>
<feature type="transmembrane region" description="Helical" evidence="14">
    <location>
        <begin position="405"/>
        <end position="424"/>
    </location>
</feature>
<feature type="region of interest" description="Disordered" evidence="13">
    <location>
        <begin position="520"/>
        <end position="539"/>
    </location>
</feature>
<dbReference type="Pfam" id="PF01794">
    <property type="entry name" value="Ferric_reduct"/>
    <property type="match status" value="1"/>
</dbReference>
<dbReference type="SFLD" id="SFLDG01168">
    <property type="entry name" value="Ferric_reductase_subgroup_(FRE"/>
    <property type="match status" value="1"/>
</dbReference>
<dbReference type="GO" id="GO:0015677">
    <property type="term" value="P:copper ion import"/>
    <property type="evidence" value="ECO:0007669"/>
    <property type="project" value="TreeGrafter"/>
</dbReference>
<dbReference type="EC" id="1.16.1.9" evidence="3"/>
<sequence>MGWPYHFVSLTDEQQIDRRHALDWYAVVGQLSVLTPLFLCQCFFFARWIIRRWRKAAQHQPPSSPIVKHAKLGRFARFEAQLRKIQWWAGGEIRLLGGRLGTKGEVVGAVVWFCWLVVLCFMQTGDDYMHLTKRFGIVAASQLPLHYLLAIKSPYSPLQLLTRTSHETINTLHQLLGRIIICLLTVHAILYLNFYVLSSLLLAKIQQFYVICGIIGILSFVTVGTTALAPVRKWNYRVFYVIHVSLATALLPILYFHVSHIRPYLYQTAAIYAVNAVLRHITTKKMAGTLTLIPGTNLVEVKIANTTGSEKRHQPGKWQAGQHAYVSLPGYRFLTTFRSNPFTVASLPSIDGEIKFVARVLDGNTRKLAQYATKDGNANIMRNISVEGPYGVASHGEDLLRYDRVLLIAGGIGSTFILPLYRQLLADLSPSRRSYRRQKVSFVWIARSKADVMWALPQGDVEREGFVERLKVCITGQEDLGDESAPSSAFAVGEDENETNNTALGETDEGIELEEQKQLLAESNSASQGASNETLAISAGRPETSRLVAQAFTHSTTERVAVLVCGPDSLNASVRNEVGKWVMKGRDVWFWNESFSL</sequence>
<gene>
    <name evidence="16" type="ORF">R9X50_00122200</name>
</gene>
<evidence type="ECO:0000259" key="15">
    <source>
        <dbReference type="PROSITE" id="PS51384"/>
    </source>
</evidence>
<dbReference type="EMBL" id="CP138581">
    <property type="protein sequence ID" value="WPG98432.1"/>
    <property type="molecule type" value="Genomic_DNA"/>
</dbReference>
<evidence type="ECO:0000256" key="10">
    <source>
        <dbReference type="ARBA" id="ARBA00023065"/>
    </source>
</evidence>
<dbReference type="Pfam" id="PF08022">
    <property type="entry name" value="FAD_binding_8"/>
    <property type="match status" value="1"/>
</dbReference>
<keyword evidence="9" id="KW-0560">Oxidoreductase</keyword>
<evidence type="ECO:0000256" key="4">
    <source>
        <dbReference type="ARBA" id="ARBA00022448"/>
    </source>
</evidence>
<evidence type="ECO:0000313" key="17">
    <source>
        <dbReference type="Proteomes" id="UP001303373"/>
    </source>
</evidence>
<dbReference type="Proteomes" id="UP001303373">
    <property type="component" value="Chromosome 2"/>
</dbReference>
<feature type="transmembrane region" description="Helical" evidence="14">
    <location>
        <begin position="208"/>
        <end position="231"/>
    </location>
</feature>
<dbReference type="InterPro" id="IPR051410">
    <property type="entry name" value="Ferric/Cupric_Reductase"/>
</dbReference>
<dbReference type="PANTHER" id="PTHR32361:SF28">
    <property type="entry name" value="FRP1P"/>
    <property type="match status" value="1"/>
</dbReference>
<dbReference type="InterPro" id="IPR013121">
    <property type="entry name" value="Fe_red_NAD-bd_6"/>
</dbReference>
<dbReference type="GO" id="GO:0006826">
    <property type="term" value="P:iron ion transport"/>
    <property type="evidence" value="ECO:0007669"/>
    <property type="project" value="TreeGrafter"/>
</dbReference>
<evidence type="ECO:0000256" key="13">
    <source>
        <dbReference type="SAM" id="MobiDB-lite"/>
    </source>
</evidence>
<keyword evidence="17" id="KW-1185">Reference proteome</keyword>
<protein>
    <recommendedName>
        <fullName evidence="3">ferric-chelate reductase (NADPH)</fullName>
        <ecNumber evidence="3">1.16.1.9</ecNumber>
    </recommendedName>
</protein>
<dbReference type="SFLD" id="SFLDS00052">
    <property type="entry name" value="Ferric_Reductase_Domain"/>
    <property type="match status" value="1"/>
</dbReference>
<keyword evidence="10" id="KW-0406">Ion transport</keyword>
<feature type="compositionally biased region" description="Polar residues" evidence="13">
    <location>
        <begin position="521"/>
        <end position="535"/>
    </location>
</feature>
<comment type="similarity">
    <text evidence="2">Belongs to the ferric reductase (FRE) family.</text>
</comment>
<evidence type="ECO:0000256" key="5">
    <source>
        <dbReference type="ARBA" id="ARBA00022475"/>
    </source>
</evidence>
<keyword evidence="7" id="KW-0249">Electron transport</keyword>
<evidence type="ECO:0000256" key="11">
    <source>
        <dbReference type="ARBA" id="ARBA00023136"/>
    </source>
</evidence>
<dbReference type="PANTHER" id="PTHR32361">
    <property type="entry name" value="FERRIC/CUPRIC REDUCTASE TRANSMEMBRANE COMPONENT"/>
    <property type="match status" value="1"/>
</dbReference>
<feature type="transmembrane region" description="Helical" evidence="14">
    <location>
        <begin position="238"/>
        <end position="258"/>
    </location>
</feature>
<feature type="transmembrane region" description="Helical" evidence="14">
    <location>
        <begin position="175"/>
        <end position="196"/>
    </location>
</feature>
<dbReference type="InterPro" id="IPR013112">
    <property type="entry name" value="FAD-bd_8"/>
</dbReference>
<reference evidence="16 17" key="1">
    <citation type="submission" date="2023-11" db="EMBL/GenBank/DDBJ databases">
        <title>An acidophilic fungus is an integral part of prey digestion in a carnivorous sundew plant.</title>
        <authorList>
            <person name="Tsai I.J."/>
        </authorList>
    </citation>
    <scope>NUCLEOTIDE SEQUENCE [LARGE SCALE GENOMIC DNA]</scope>
    <source>
        <strain evidence="16">169a</strain>
    </source>
</reference>
<evidence type="ECO:0000256" key="3">
    <source>
        <dbReference type="ARBA" id="ARBA00012668"/>
    </source>
</evidence>
<evidence type="ECO:0000256" key="2">
    <source>
        <dbReference type="ARBA" id="ARBA00006278"/>
    </source>
</evidence>
<feature type="transmembrane region" description="Helical" evidence="14">
    <location>
        <begin position="24"/>
        <end position="46"/>
    </location>
</feature>
<dbReference type="PROSITE" id="PS51384">
    <property type="entry name" value="FAD_FR"/>
    <property type="match status" value="1"/>
</dbReference>
<comment type="subcellular location">
    <subcellularLocation>
        <location evidence="1">Cell membrane</location>
        <topology evidence="1">Multi-pass membrane protein</topology>
    </subcellularLocation>
</comment>
<comment type="catalytic activity">
    <reaction evidence="12">
        <text>2 a Fe(II)-siderophore + NADP(+) + H(+) = 2 a Fe(III)-siderophore + NADPH</text>
        <dbReference type="Rhea" id="RHEA:28795"/>
        <dbReference type="Rhea" id="RHEA-COMP:11342"/>
        <dbReference type="Rhea" id="RHEA-COMP:11344"/>
        <dbReference type="ChEBI" id="CHEBI:15378"/>
        <dbReference type="ChEBI" id="CHEBI:29033"/>
        <dbReference type="ChEBI" id="CHEBI:29034"/>
        <dbReference type="ChEBI" id="CHEBI:57783"/>
        <dbReference type="ChEBI" id="CHEBI:58349"/>
        <dbReference type="EC" id="1.16.1.9"/>
    </reaction>
</comment>
<feature type="domain" description="FAD-binding FR-type" evidence="15">
    <location>
        <begin position="261"/>
        <end position="396"/>
    </location>
</feature>
<keyword evidence="8 14" id="KW-1133">Transmembrane helix</keyword>
<dbReference type="InterPro" id="IPR039261">
    <property type="entry name" value="FNR_nucleotide-bd"/>
</dbReference>
<dbReference type="SUPFAM" id="SSF52343">
    <property type="entry name" value="Ferredoxin reductase-like, C-terminal NADP-linked domain"/>
    <property type="match status" value="1"/>
</dbReference>
<feature type="transmembrane region" description="Helical" evidence="14">
    <location>
        <begin position="106"/>
        <end position="124"/>
    </location>
</feature>
<evidence type="ECO:0000256" key="1">
    <source>
        <dbReference type="ARBA" id="ARBA00004651"/>
    </source>
</evidence>
<evidence type="ECO:0000256" key="14">
    <source>
        <dbReference type="SAM" id="Phobius"/>
    </source>
</evidence>
<dbReference type="Pfam" id="PF08030">
    <property type="entry name" value="NAD_binding_6"/>
    <property type="match status" value="1"/>
</dbReference>
<evidence type="ECO:0000256" key="8">
    <source>
        <dbReference type="ARBA" id="ARBA00022989"/>
    </source>
</evidence>
<organism evidence="16 17">
    <name type="scientific">Acrodontium crateriforme</name>
    <dbReference type="NCBI Taxonomy" id="150365"/>
    <lineage>
        <taxon>Eukaryota</taxon>
        <taxon>Fungi</taxon>
        <taxon>Dikarya</taxon>
        <taxon>Ascomycota</taxon>
        <taxon>Pezizomycotina</taxon>
        <taxon>Dothideomycetes</taxon>
        <taxon>Dothideomycetidae</taxon>
        <taxon>Mycosphaerellales</taxon>
        <taxon>Teratosphaeriaceae</taxon>
        <taxon>Acrodontium</taxon>
    </lineage>
</organism>
<dbReference type="AlphaFoldDB" id="A0AAQ3M1N2"/>
<dbReference type="Gene3D" id="3.40.50.80">
    <property type="entry name" value="Nucleotide-binding domain of ferredoxin-NADP reductase (FNR) module"/>
    <property type="match status" value="1"/>
</dbReference>
<keyword evidence="4" id="KW-0813">Transport</keyword>
<dbReference type="InterPro" id="IPR017927">
    <property type="entry name" value="FAD-bd_FR_type"/>
</dbReference>
<evidence type="ECO:0000256" key="12">
    <source>
        <dbReference type="ARBA" id="ARBA00048483"/>
    </source>
</evidence>
<dbReference type="InterPro" id="IPR013130">
    <property type="entry name" value="Fe3_Rdtase_TM_dom"/>
</dbReference>
<dbReference type="InterPro" id="IPR017938">
    <property type="entry name" value="Riboflavin_synthase-like_b-brl"/>
</dbReference>
<dbReference type="GO" id="GO:0052851">
    <property type="term" value="F:ferric-chelate reductase (NADPH) activity"/>
    <property type="evidence" value="ECO:0007669"/>
    <property type="project" value="UniProtKB-EC"/>
</dbReference>
<proteinExistence type="inferred from homology"/>
<evidence type="ECO:0000256" key="9">
    <source>
        <dbReference type="ARBA" id="ARBA00023002"/>
    </source>
</evidence>
<keyword evidence="11 14" id="KW-0472">Membrane</keyword>
<evidence type="ECO:0000256" key="7">
    <source>
        <dbReference type="ARBA" id="ARBA00022982"/>
    </source>
</evidence>
<dbReference type="GO" id="GO:0005886">
    <property type="term" value="C:plasma membrane"/>
    <property type="evidence" value="ECO:0007669"/>
    <property type="project" value="UniProtKB-SubCell"/>
</dbReference>
<evidence type="ECO:0000256" key="6">
    <source>
        <dbReference type="ARBA" id="ARBA00022692"/>
    </source>
</evidence>
<keyword evidence="6 14" id="KW-0812">Transmembrane</keyword>
<name>A0AAQ3M1N2_9PEZI</name>
<dbReference type="SUPFAM" id="SSF63380">
    <property type="entry name" value="Riboflavin synthase domain-like"/>
    <property type="match status" value="1"/>
</dbReference>
<feature type="region of interest" description="Disordered" evidence="13">
    <location>
        <begin position="479"/>
        <end position="508"/>
    </location>
</feature>
<accession>A0AAQ3M1N2</accession>
<dbReference type="GO" id="GO:0006879">
    <property type="term" value="P:intracellular iron ion homeostasis"/>
    <property type="evidence" value="ECO:0007669"/>
    <property type="project" value="TreeGrafter"/>
</dbReference>